<dbReference type="EMBL" id="JAFREM010000004">
    <property type="protein sequence ID" value="MBO1304909.1"/>
    <property type="molecule type" value="Genomic_DNA"/>
</dbReference>
<accession>A0ABS3L8Z6</accession>
<organism evidence="1 2">
    <name type="scientific">Candidatus Enterococcus moelleringii</name>
    <dbReference type="NCBI Taxonomy" id="2815325"/>
    <lineage>
        <taxon>Bacteria</taxon>
        <taxon>Bacillati</taxon>
        <taxon>Bacillota</taxon>
        <taxon>Bacilli</taxon>
        <taxon>Lactobacillales</taxon>
        <taxon>Enterococcaceae</taxon>
        <taxon>Enterococcus</taxon>
    </lineage>
</organism>
<evidence type="ECO:0000313" key="1">
    <source>
        <dbReference type="EMBL" id="MBO1304909.1"/>
    </source>
</evidence>
<evidence type="ECO:0000313" key="2">
    <source>
        <dbReference type="Proteomes" id="UP000664601"/>
    </source>
</evidence>
<gene>
    <name evidence="1" type="ORF">JZO70_01950</name>
</gene>
<keyword evidence="2" id="KW-1185">Reference proteome</keyword>
<name>A0ABS3L8Z6_9ENTE</name>
<sequence>MPKQPFTPQQIFNLKLETLKQRISDFYQETQDSTMTLKLILSLRVRYQLGAEEFALVLKDLVRQLFLHTKATRTMKRYFYYFAEYFEDVEWAKLGVKLFPVRKFVEKAKSVLGAQIARFLPAKAAVP</sequence>
<reference evidence="1 2" key="1">
    <citation type="submission" date="2021-03" db="EMBL/GenBank/DDBJ databases">
        <title>Enterococcal diversity collection.</title>
        <authorList>
            <person name="Gilmore M.S."/>
            <person name="Schwartzman J."/>
            <person name="Van Tyne D."/>
            <person name="Martin M."/>
            <person name="Earl A.M."/>
            <person name="Manson A.L."/>
            <person name="Straub T."/>
            <person name="Salamzade R."/>
            <person name="Saavedra J."/>
            <person name="Lebreton F."/>
            <person name="Prichula J."/>
            <person name="Schaufler K."/>
            <person name="Gaca A."/>
            <person name="Sgardioli B."/>
            <person name="Wagenaar J."/>
            <person name="Strong T."/>
        </authorList>
    </citation>
    <scope>NUCLEOTIDE SEQUENCE [LARGE SCALE GENOMIC DNA]</scope>
    <source>
        <strain evidence="1 2">669A</strain>
    </source>
</reference>
<evidence type="ECO:0008006" key="3">
    <source>
        <dbReference type="Google" id="ProtNLM"/>
    </source>
</evidence>
<proteinExistence type="predicted"/>
<dbReference type="Proteomes" id="UP000664601">
    <property type="component" value="Unassembled WGS sequence"/>
</dbReference>
<comment type="caution">
    <text evidence="1">The sequence shown here is derived from an EMBL/GenBank/DDBJ whole genome shotgun (WGS) entry which is preliminary data.</text>
</comment>
<dbReference type="RefSeq" id="WP_207671857.1">
    <property type="nucleotide sequence ID" value="NZ_JAFREM010000004.1"/>
</dbReference>
<protein>
    <recommendedName>
        <fullName evidence="3">Transposase</fullName>
    </recommendedName>
</protein>